<dbReference type="Proteomes" id="UP000695022">
    <property type="component" value="Unplaced"/>
</dbReference>
<name>A0ABM1F298_PRICU</name>
<dbReference type="RefSeq" id="XP_014678569.1">
    <property type="nucleotide sequence ID" value="XM_014823083.1"/>
</dbReference>
<evidence type="ECO:0000259" key="8">
    <source>
        <dbReference type="SMART" id="SM00907"/>
    </source>
</evidence>
<feature type="domain" description="GDNF/GAS1" evidence="8">
    <location>
        <begin position="28"/>
        <end position="110"/>
    </location>
</feature>
<organism evidence="9 10">
    <name type="scientific">Priapulus caudatus</name>
    <name type="common">Priapulid worm</name>
    <dbReference type="NCBI Taxonomy" id="37621"/>
    <lineage>
        <taxon>Eukaryota</taxon>
        <taxon>Metazoa</taxon>
        <taxon>Ecdysozoa</taxon>
        <taxon>Scalidophora</taxon>
        <taxon>Priapulida</taxon>
        <taxon>Priapulimorpha</taxon>
        <taxon>Priapulimorphida</taxon>
        <taxon>Priapulidae</taxon>
        <taxon>Priapulus</taxon>
    </lineage>
</organism>
<protein>
    <submittedName>
        <fullName evidence="10">Growth arrest-specific protein 1-like</fullName>
    </submittedName>
</protein>
<proteinExistence type="predicted"/>
<gene>
    <name evidence="10" type="primary">LOC106818368</name>
</gene>
<feature type="domain" description="GDNF/GAS1" evidence="8">
    <location>
        <begin position="126"/>
        <end position="203"/>
    </location>
</feature>
<dbReference type="PANTHER" id="PTHR16840">
    <property type="entry name" value="GROWTH ARREST-SPECIFIC PROTEIN 1"/>
    <property type="match status" value="1"/>
</dbReference>
<sequence>MSGAAQTLLRLLLAATAAAAPSTAATSCIDAEKACETSMQCGNAKFNMELGCNELIYPAAGAPNVGCSMRCQRALVSLASTPEGYEWLENCDCGLNHGCRRTQEVYARVCASTFPRNATGRQPIGCLKAEWICKSNELCRHALRYHIDHCRDMIAGRQCAPTCNESIAILFRQSKAAYLQTCVCDGERPQPCERWRRNVDRLCLLISASYRATAADVVVVVAALVLVVVAQQQRWMSS</sequence>
<keyword evidence="9" id="KW-1185">Reference proteome</keyword>
<keyword evidence="5" id="KW-0325">Glycoprotein</keyword>
<feature type="chain" id="PRO_5045589205" evidence="7">
    <location>
        <begin position="20"/>
        <end position="238"/>
    </location>
</feature>
<accession>A0ABM1F298</accession>
<evidence type="ECO:0000313" key="9">
    <source>
        <dbReference type="Proteomes" id="UP000695022"/>
    </source>
</evidence>
<evidence type="ECO:0000256" key="4">
    <source>
        <dbReference type="ARBA" id="ARBA00023136"/>
    </source>
</evidence>
<evidence type="ECO:0000256" key="3">
    <source>
        <dbReference type="ARBA" id="ARBA00022729"/>
    </source>
</evidence>
<dbReference type="InterPro" id="IPR016017">
    <property type="entry name" value="GDNF/GAS1"/>
</dbReference>
<keyword evidence="6" id="KW-1133">Transmembrane helix</keyword>
<evidence type="ECO:0000313" key="10">
    <source>
        <dbReference type="RefSeq" id="XP_014678569.1"/>
    </source>
</evidence>
<reference evidence="10" key="1">
    <citation type="submission" date="2025-08" db="UniProtKB">
        <authorList>
            <consortium name="RefSeq"/>
        </authorList>
    </citation>
    <scope>IDENTIFICATION</scope>
</reference>
<dbReference type="GeneID" id="106818368"/>
<keyword evidence="4 6" id="KW-0472">Membrane</keyword>
<keyword evidence="6" id="KW-0812">Transmembrane</keyword>
<feature type="signal peptide" evidence="7">
    <location>
        <begin position="1"/>
        <end position="19"/>
    </location>
</feature>
<evidence type="ECO:0000256" key="7">
    <source>
        <dbReference type="SAM" id="SignalP"/>
    </source>
</evidence>
<dbReference type="PANTHER" id="PTHR16840:SF3">
    <property type="entry name" value="GROWTH ARREST-SPECIFIC PROTEIN 1"/>
    <property type="match status" value="1"/>
</dbReference>
<evidence type="ECO:0000256" key="5">
    <source>
        <dbReference type="ARBA" id="ARBA00023180"/>
    </source>
</evidence>
<dbReference type="Pfam" id="PF02351">
    <property type="entry name" value="GDNF"/>
    <property type="match status" value="1"/>
</dbReference>
<dbReference type="SMART" id="SM00907">
    <property type="entry name" value="GDNF"/>
    <property type="match status" value="2"/>
</dbReference>
<comment type="subcellular location">
    <subcellularLocation>
        <location evidence="1">Cell membrane</location>
    </subcellularLocation>
</comment>
<evidence type="ECO:0000256" key="6">
    <source>
        <dbReference type="SAM" id="Phobius"/>
    </source>
</evidence>
<keyword evidence="2" id="KW-1003">Cell membrane</keyword>
<evidence type="ECO:0000256" key="2">
    <source>
        <dbReference type="ARBA" id="ARBA00022475"/>
    </source>
</evidence>
<keyword evidence="3 7" id="KW-0732">Signal</keyword>
<feature type="transmembrane region" description="Helical" evidence="6">
    <location>
        <begin position="210"/>
        <end position="230"/>
    </location>
</feature>
<dbReference type="InterPro" id="IPR039596">
    <property type="entry name" value="GAS1"/>
</dbReference>
<evidence type="ECO:0000256" key="1">
    <source>
        <dbReference type="ARBA" id="ARBA00004236"/>
    </source>
</evidence>